<reference evidence="2 3" key="1">
    <citation type="submission" date="2018-02" db="EMBL/GenBank/DDBJ databases">
        <title>Complete genome sequence of Agrobacterium tumefaciens 1D1609.</title>
        <authorList>
            <person name="Cho S.-T."/>
            <person name="Haryono M."/>
            <person name="Chang H.-H."/>
            <person name="Santos M.N."/>
            <person name="Lai E.-M."/>
            <person name="Kuo C.-H."/>
        </authorList>
    </citation>
    <scope>NUCLEOTIDE SEQUENCE [LARGE SCALE GENOMIC DNA]</scope>
    <source>
        <strain evidence="2 3">1D1609</strain>
    </source>
</reference>
<dbReference type="InterPro" id="IPR018656">
    <property type="entry name" value="DUF2087"/>
</dbReference>
<dbReference type="Pfam" id="PF09860">
    <property type="entry name" value="DUF2087"/>
    <property type="match status" value="1"/>
</dbReference>
<dbReference type="EMBL" id="CP026924">
    <property type="protein sequence ID" value="AVH41305.1"/>
    <property type="molecule type" value="Genomic_DNA"/>
</dbReference>
<organism evidence="2 3">
    <name type="scientific">Agrobacterium tumefaciens</name>
    <dbReference type="NCBI Taxonomy" id="358"/>
    <lineage>
        <taxon>Bacteria</taxon>
        <taxon>Pseudomonadati</taxon>
        <taxon>Pseudomonadota</taxon>
        <taxon>Alphaproteobacteria</taxon>
        <taxon>Hyphomicrobiales</taxon>
        <taxon>Rhizobiaceae</taxon>
        <taxon>Rhizobium/Agrobacterium group</taxon>
        <taxon>Agrobacterium</taxon>
        <taxon>Agrobacterium tumefaciens complex</taxon>
    </lineage>
</organism>
<feature type="domain" description="DUF2087" evidence="1">
    <location>
        <begin position="90"/>
        <end position="160"/>
    </location>
</feature>
<gene>
    <name evidence="2" type="ORF">At1D1609_12520</name>
</gene>
<dbReference type="RefSeq" id="WP_065654024.1">
    <property type="nucleotide sequence ID" value="NZ_CP026924.1"/>
</dbReference>
<evidence type="ECO:0000313" key="3">
    <source>
        <dbReference type="Proteomes" id="UP000237717"/>
    </source>
</evidence>
<dbReference type="Proteomes" id="UP000237717">
    <property type="component" value="Chromosome I"/>
</dbReference>
<name>A0A2L2LAC1_AGRTU</name>
<sequence length="186" mass="21300">MPRSILSIDIADLSTFAKSVREQIGRLDRKPSHVEMLNLLSRAAGFRNFQHLRASREPSDDSGPSRPDMLPAANEGRVLKTVRVFDAAGRLMQWPARRSQQELCLWYLWAKIPAGRSFSEREFSSFLDSLHLFGDAAMLRRDMVGLRLIRRNRDGSDYRRIEQKPPSELPLLLRALGGRDWGDSPR</sequence>
<protein>
    <recommendedName>
        <fullName evidence="1">DUF2087 domain-containing protein</fullName>
    </recommendedName>
</protein>
<evidence type="ECO:0000259" key="1">
    <source>
        <dbReference type="Pfam" id="PF09860"/>
    </source>
</evidence>
<accession>A0A2L2LAC1</accession>
<dbReference type="AlphaFoldDB" id="A0A2L2LAC1"/>
<evidence type="ECO:0000313" key="2">
    <source>
        <dbReference type="EMBL" id="AVH41305.1"/>
    </source>
</evidence>
<proteinExistence type="predicted"/>